<evidence type="ECO:0000313" key="2">
    <source>
        <dbReference type="Proteomes" id="UP000887116"/>
    </source>
</evidence>
<accession>A0A8X6HLF7</accession>
<dbReference type="EMBL" id="BMAO01018767">
    <property type="protein sequence ID" value="GFR25874.1"/>
    <property type="molecule type" value="Genomic_DNA"/>
</dbReference>
<evidence type="ECO:0000313" key="1">
    <source>
        <dbReference type="EMBL" id="GFR25874.1"/>
    </source>
</evidence>
<organism evidence="1 2">
    <name type="scientific">Trichonephila clavata</name>
    <name type="common">Joro spider</name>
    <name type="synonym">Nephila clavata</name>
    <dbReference type="NCBI Taxonomy" id="2740835"/>
    <lineage>
        <taxon>Eukaryota</taxon>
        <taxon>Metazoa</taxon>
        <taxon>Ecdysozoa</taxon>
        <taxon>Arthropoda</taxon>
        <taxon>Chelicerata</taxon>
        <taxon>Arachnida</taxon>
        <taxon>Araneae</taxon>
        <taxon>Araneomorphae</taxon>
        <taxon>Entelegynae</taxon>
        <taxon>Araneoidea</taxon>
        <taxon>Nephilidae</taxon>
        <taxon>Trichonephila</taxon>
    </lineage>
</organism>
<reference evidence="1" key="1">
    <citation type="submission" date="2020-07" db="EMBL/GenBank/DDBJ databases">
        <title>Multicomponent nature underlies the extraordinary mechanical properties of spider dragline silk.</title>
        <authorList>
            <person name="Kono N."/>
            <person name="Nakamura H."/>
            <person name="Mori M."/>
            <person name="Yoshida Y."/>
            <person name="Ohtoshi R."/>
            <person name="Malay A.D."/>
            <person name="Moran D.A.P."/>
            <person name="Tomita M."/>
            <person name="Numata K."/>
            <person name="Arakawa K."/>
        </authorList>
    </citation>
    <scope>NUCLEOTIDE SEQUENCE</scope>
</reference>
<comment type="caution">
    <text evidence="1">The sequence shown here is derived from an EMBL/GenBank/DDBJ whole genome shotgun (WGS) entry which is preliminary data.</text>
</comment>
<gene>
    <name evidence="1" type="ORF">TNCT_422341</name>
</gene>
<keyword evidence="2" id="KW-1185">Reference proteome</keyword>
<protein>
    <submittedName>
        <fullName evidence="1">Uncharacterized protein</fullName>
    </submittedName>
</protein>
<dbReference type="AlphaFoldDB" id="A0A8X6HLF7"/>
<sequence>MLDNVHVWGIRWPKEGMKFKRVFFRPLGVNADLWNGALSCYSVHVLRNAHRTWMDARSQKGCKCTPDLSFSSLDALRNHSMRTAHDPYHHRSSTSLNNSL</sequence>
<proteinExistence type="predicted"/>
<name>A0A8X6HLF7_TRICU</name>
<dbReference type="Proteomes" id="UP000887116">
    <property type="component" value="Unassembled WGS sequence"/>
</dbReference>